<keyword evidence="7 12" id="KW-0547">Nucleotide-binding</keyword>
<dbReference type="InterPro" id="IPR017969">
    <property type="entry name" value="Heavy-metal-associated_CS"/>
</dbReference>
<evidence type="ECO:0000256" key="12">
    <source>
        <dbReference type="RuleBase" id="RU362081"/>
    </source>
</evidence>
<dbReference type="Gene3D" id="3.40.1110.10">
    <property type="entry name" value="Calcium-transporting ATPase, cytoplasmic domain N"/>
    <property type="match status" value="1"/>
</dbReference>
<dbReference type="PROSITE" id="PS01047">
    <property type="entry name" value="HMA_1"/>
    <property type="match status" value="1"/>
</dbReference>
<evidence type="ECO:0000256" key="5">
    <source>
        <dbReference type="ARBA" id="ARBA00022692"/>
    </source>
</evidence>
<keyword evidence="6 12" id="KW-0479">Metal-binding</keyword>
<protein>
    <submittedName>
        <fullName evidence="14">Heavy metal translocating P-type ATPase</fullName>
    </submittedName>
</protein>
<dbReference type="SUPFAM" id="SSF56784">
    <property type="entry name" value="HAD-like"/>
    <property type="match status" value="1"/>
</dbReference>
<reference evidence="14 15" key="1">
    <citation type="journal article" date="2010" name="Stand. Genomic Sci.">
        <title>Complete genome sequence of Conexibacter woesei type strain (ID131577).</title>
        <authorList>
            <person name="Pukall R."/>
            <person name="Lapidus A."/>
            <person name="Glavina Del Rio T."/>
            <person name="Copeland A."/>
            <person name="Tice H."/>
            <person name="Cheng J.-F."/>
            <person name="Lucas S."/>
            <person name="Chen F."/>
            <person name="Nolan M."/>
            <person name="Bruce D."/>
            <person name="Goodwin L."/>
            <person name="Pitluck S."/>
            <person name="Mavromatis K."/>
            <person name="Ivanova N."/>
            <person name="Ovchinnikova G."/>
            <person name="Pati A."/>
            <person name="Chen A."/>
            <person name="Palaniappan K."/>
            <person name="Land M."/>
            <person name="Hauser L."/>
            <person name="Chang Y.-J."/>
            <person name="Jeffries C.D."/>
            <person name="Chain P."/>
            <person name="Meincke L."/>
            <person name="Sims D."/>
            <person name="Brettin T."/>
            <person name="Detter J.C."/>
            <person name="Rohde M."/>
            <person name="Goeker M."/>
            <person name="Bristow J."/>
            <person name="Eisen J.A."/>
            <person name="Markowitz V."/>
            <person name="Kyrpides N.C."/>
            <person name="Klenk H.-P."/>
            <person name="Hugenholtz P."/>
        </authorList>
    </citation>
    <scope>NUCLEOTIDE SEQUENCE [LARGE SCALE GENOMIC DNA]</scope>
    <source>
        <strain evidence="15">DSM 14684 / CIP 108061 / JCM 11494 / NBRC 100937 / ID131577</strain>
    </source>
</reference>
<keyword evidence="9" id="KW-1278">Translocase</keyword>
<dbReference type="InterPro" id="IPR023298">
    <property type="entry name" value="ATPase_P-typ_TM_dom_sf"/>
</dbReference>
<dbReference type="PROSITE" id="PS50846">
    <property type="entry name" value="HMA_2"/>
    <property type="match status" value="1"/>
</dbReference>
<dbReference type="GO" id="GO:0019829">
    <property type="term" value="F:ATPase-coupled monoatomic cation transmembrane transporter activity"/>
    <property type="evidence" value="ECO:0007669"/>
    <property type="project" value="InterPro"/>
</dbReference>
<evidence type="ECO:0000256" key="6">
    <source>
        <dbReference type="ARBA" id="ARBA00022723"/>
    </source>
</evidence>
<dbReference type="InterPro" id="IPR001757">
    <property type="entry name" value="P_typ_ATPase"/>
</dbReference>
<dbReference type="Pfam" id="PF00403">
    <property type="entry name" value="HMA"/>
    <property type="match status" value="1"/>
</dbReference>
<feature type="transmembrane region" description="Helical" evidence="12">
    <location>
        <begin position="732"/>
        <end position="755"/>
    </location>
</feature>
<dbReference type="HOGENOM" id="CLU_001771_6_4_11"/>
<feature type="transmembrane region" description="Helical" evidence="12">
    <location>
        <begin position="420"/>
        <end position="445"/>
    </location>
</feature>
<evidence type="ECO:0000256" key="3">
    <source>
        <dbReference type="ARBA" id="ARBA00022475"/>
    </source>
</evidence>
<dbReference type="InterPro" id="IPR018303">
    <property type="entry name" value="ATPase_P-typ_P_site"/>
</dbReference>
<keyword evidence="11 12" id="KW-0472">Membrane</keyword>
<dbReference type="InterPro" id="IPR059000">
    <property type="entry name" value="ATPase_P-type_domA"/>
</dbReference>
<dbReference type="Pfam" id="PF00122">
    <property type="entry name" value="E1-E2_ATPase"/>
    <property type="match status" value="1"/>
</dbReference>
<dbReference type="AlphaFoldDB" id="D3F7P1"/>
<dbReference type="PANTHER" id="PTHR48085">
    <property type="entry name" value="CADMIUM/ZINC-TRANSPORTING ATPASE HMA2-RELATED"/>
    <property type="match status" value="1"/>
</dbReference>
<dbReference type="SFLD" id="SFLDF00027">
    <property type="entry name" value="p-type_atpase"/>
    <property type="match status" value="1"/>
</dbReference>
<dbReference type="Pfam" id="PF00702">
    <property type="entry name" value="Hydrolase"/>
    <property type="match status" value="1"/>
</dbReference>
<evidence type="ECO:0000256" key="1">
    <source>
        <dbReference type="ARBA" id="ARBA00004651"/>
    </source>
</evidence>
<evidence type="ECO:0000256" key="8">
    <source>
        <dbReference type="ARBA" id="ARBA00022840"/>
    </source>
</evidence>
<feature type="domain" description="HMA" evidence="13">
    <location>
        <begin position="75"/>
        <end position="141"/>
    </location>
</feature>
<evidence type="ECO:0000256" key="10">
    <source>
        <dbReference type="ARBA" id="ARBA00022989"/>
    </source>
</evidence>
<dbReference type="InterPro" id="IPR023299">
    <property type="entry name" value="ATPase_P-typ_cyto_dom_N"/>
</dbReference>
<dbReference type="NCBIfam" id="TIGR01494">
    <property type="entry name" value="ATPase_P-type"/>
    <property type="match status" value="2"/>
</dbReference>
<comment type="subcellular location">
    <subcellularLocation>
        <location evidence="1">Cell membrane</location>
        <topology evidence="1">Multi-pass membrane protein</topology>
    </subcellularLocation>
</comment>
<dbReference type="InterPro" id="IPR023214">
    <property type="entry name" value="HAD_sf"/>
</dbReference>
<dbReference type="SFLD" id="SFLDG00002">
    <property type="entry name" value="C1.7:_P-type_atpase_like"/>
    <property type="match status" value="1"/>
</dbReference>
<feature type="transmembrane region" description="Helical" evidence="12">
    <location>
        <begin position="189"/>
        <end position="212"/>
    </location>
</feature>
<dbReference type="FunFam" id="2.70.150.10:FF:000002">
    <property type="entry name" value="Copper-transporting ATPase 1, putative"/>
    <property type="match status" value="1"/>
</dbReference>
<dbReference type="STRING" id="469383.Cwoe_2481"/>
<dbReference type="PANTHER" id="PTHR48085:SF5">
    <property type="entry name" value="CADMIUM_ZINC-TRANSPORTING ATPASE HMA4-RELATED"/>
    <property type="match status" value="1"/>
</dbReference>
<evidence type="ECO:0000259" key="13">
    <source>
        <dbReference type="PROSITE" id="PS50846"/>
    </source>
</evidence>
<dbReference type="EMBL" id="CP001854">
    <property type="protein sequence ID" value="ADB50903.1"/>
    <property type="molecule type" value="Genomic_DNA"/>
</dbReference>
<evidence type="ECO:0000313" key="15">
    <source>
        <dbReference type="Proteomes" id="UP000008229"/>
    </source>
</evidence>
<dbReference type="Gene3D" id="3.40.50.1000">
    <property type="entry name" value="HAD superfamily/HAD-like"/>
    <property type="match status" value="1"/>
</dbReference>
<accession>D3F7P1</accession>
<evidence type="ECO:0000256" key="2">
    <source>
        <dbReference type="ARBA" id="ARBA00006024"/>
    </source>
</evidence>
<dbReference type="OrthoDB" id="7059309at2"/>
<dbReference type="GO" id="GO:0046872">
    <property type="term" value="F:metal ion binding"/>
    <property type="evidence" value="ECO:0007669"/>
    <property type="project" value="UniProtKB-KW"/>
</dbReference>
<dbReference type="Gene3D" id="3.30.70.100">
    <property type="match status" value="1"/>
</dbReference>
<keyword evidence="3 12" id="KW-1003">Cell membrane</keyword>
<evidence type="ECO:0000256" key="7">
    <source>
        <dbReference type="ARBA" id="ARBA00022741"/>
    </source>
</evidence>
<feature type="transmembrane region" description="Helical" evidence="12">
    <location>
        <begin position="389"/>
        <end position="414"/>
    </location>
</feature>
<dbReference type="InterPro" id="IPR008250">
    <property type="entry name" value="ATPase_P-typ_transduc_dom_A_sf"/>
</dbReference>
<evidence type="ECO:0000256" key="9">
    <source>
        <dbReference type="ARBA" id="ARBA00022967"/>
    </source>
</evidence>
<feature type="transmembrane region" description="Helical" evidence="12">
    <location>
        <begin position="761"/>
        <end position="778"/>
    </location>
</feature>
<dbReference type="InterPro" id="IPR051014">
    <property type="entry name" value="Cation_Transport_ATPase_IB"/>
</dbReference>
<dbReference type="Proteomes" id="UP000008229">
    <property type="component" value="Chromosome"/>
</dbReference>
<organism evidence="14 15">
    <name type="scientific">Conexibacter woesei (strain DSM 14684 / CCUG 47730 / CIP 108061 / JCM 11494 / NBRC 100937 / ID131577)</name>
    <dbReference type="NCBI Taxonomy" id="469383"/>
    <lineage>
        <taxon>Bacteria</taxon>
        <taxon>Bacillati</taxon>
        <taxon>Actinomycetota</taxon>
        <taxon>Thermoleophilia</taxon>
        <taxon>Solirubrobacterales</taxon>
        <taxon>Conexibacteraceae</taxon>
        <taxon>Conexibacter</taxon>
    </lineage>
</organism>
<dbReference type="GO" id="GO:0005524">
    <property type="term" value="F:ATP binding"/>
    <property type="evidence" value="ECO:0007669"/>
    <property type="project" value="UniProtKB-UniRule"/>
</dbReference>
<gene>
    <name evidence="14" type="ordered locus">Cwoe_2481</name>
</gene>
<keyword evidence="5 12" id="KW-0812">Transmembrane</keyword>
<dbReference type="eggNOG" id="COG2217">
    <property type="taxonomic scope" value="Bacteria"/>
</dbReference>
<dbReference type="InterPro" id="IPR006121">
    <property type="entry name" value="HMA_dom"/>
</dbReference>
<dbReference type="InterPro" id="IPR036412">
    <property type="entry name" value="HAD-like_sf"/>
</dbReference>
<keyword evidence="8 12" id="KW-0067">ATP-binding</keyword>
<dbReference type="Gene3D" id="2.70.150.10">
    <property type="entry name" value="Calcium-transporting ATPase, cytoplasmic transduction domain A"/>
    <property type="match status" value="1"/>
</dbReference>
<dbReference type="InterPro" id="IPR044492">
    <property type="entry name" value="P_typ_ATPase_HD_dom"/>
</dbReference>
<dbReference type="RefSeq" id="WP_012933954.1">
    <property type="nucleotide sequence ID" value="NC_013739.1"/>
</dbReference>
<keyword evidence="10 12" id="KW-1133">Transmembrane helix</keyword>
<proteinExistence type="inferred from homology"/>
<dbReference type="PRINTS" id="PR00119">
    <property type="entry name" value="CATATPASE"/>
</dbReference>
<dbReference type="GO" id="GO:0005886">
    <property type="term" value="C:plasma membrane"/>
    <property type="evidence" value="ECO:0007669"/>
    <property type="project" value="UniProtKB-SubCell"/>
</dbReference>
<sequence>MSTTRVELPLRAPDECGDCAGRLRAAIAAHDGVGSVEASSRGDSLLVELDADRCSTTCVQEALRAARAGLSDHYAHTIVTVDGMDCAGCARTVSDAVARLPRVSGVDVSFTTGRMLVEHERDQFDAAAVAQRVERLGYRASLPGTGAGAGSAGARLRRLLDPNLLTGVATVLLLLAVVVDFATDLPAAWLYGAAVATGIGPIARSGLVALWVTRRPEIKFLMTVASIGAIAIGAWMEAALVVVLFSIGELLEGRAVARARRELASLVTLAPERARLRAADGSETEIAASALQLGDVVVVRPGERLPADGSVLDGRSAVDQAPITGESVPVDKEPGDHVFAGTLNAQGRLVVTVESAPGDTTLARIGTLVAEAQARRSPSERWVDAFARVYTPAVIALAVLVAAVPALFFGVAFADSFYSALALLILACPCALVLSTPVTIVSALGRASAAGVLVKGGEQLERAAAIETVAFDKTGTLTAGRPRLVALDTLGGDAVDEVDEDELLALAAALEAGSEHPLASAIVAAARERGLTLAPVEEFQAQTGFGASGLVGGAAVAIGKPAMFGARTLTPAVERALDARREAGQTAIVLARDDLPLGVLGLADPPRPEAREATAQLARLGIDRTVLITGDNAATAHAVAREAGVADVRSDALPEDKARLIGELGDGVAMVGDGVNDAPALAAATLGIAMGSAGSDTAIEVADVALMGDDPRKVAGLIGLARWTRATVRANIAFSLATKAVAAVLLAFGLLPLWAAVATDVGASLVVVLWGLRVLVGAPRGRLRGLPLLPAPRRAAAASGAR</sequence>
<feature type="transmembrane region" description="Helical" evidence="12">
    <location>
        <begin position="164"/>
        <end position="182"/>
    </location>
</feature>
<dbReference type="CDD" id="cd00371">
    <property type="entry name" value="HMA"/>
    <property type="match status" value="1"/>
</dbReference>
<keyword evidence="4" id="KW-0597">Phosphoprotein</keyword>
<dbReference type="SFLD" id="SFLDS00003">
    <property type="entry name" value="Haloacid_Dehalogenase"/>
    <property type="match status" value="1"/>
</dbReference>
<dbReference type="SUPFAM" id="SSF55008">
    <property type="entry name" value="HMA, heavy metal-associated domain"/>
    <property type="match status" value="1"/>
</dbReference>
<dbReference type="KEGG" id="cwo:Cwoe_2481"/>
<evidence type="ECO:0000256" key="4">
    <source>
        <dbReference type="ARBA" id="ARBA00022553"/>
    </source>
</evidence>
<dbReference type="NCBIfam" id="TIGR01525">
    <property type="entry name" value="ATPase-IB_hvy"/>
    <property type="match status" value="1"/>
</dbReference>
<dbReference type="InterPro" id="IPR036163">
    <property type="entry name" value="HMA_dom_sf"/>
</dbReference>
<comment type="similarity">
    <text evidence="2 12">Belongs to the cation transport ATPase (P-type) (TC 3.A.3) family. Type IB subfamily.</text>
</comment>
<evidence type="ECO:0000313" key="14">
    <source>
        <dbReference type="EMBL" id="ADB50903.1"/>
    </source>
</evidence>
<dbReference type="SUPFAM" id="SSF81660">
    <property type="entry name" value="Metal cation-transporting ATPase, ATP-binding domain N"/>
    <property type="match status" value="1"/>
</dbReference>
<dbReference type="SUPFAM" id="SSF81653">
    <property type="entry name" value="Calcium ATPase, transduction domain A"/>
    <property type="match status" value="1"/>
</dbReference>
<dbReference type="PROSITE" id="PS00154">
    <property type="entry name" value="ATPASE_E1_E2"/>
    <property type="match status" value="1"/>
</dbReference>
<keyword evidence="15" id="KW-1185">Reference proteome</keyword>
<reference evidence="15" key="2">
    <citation type="submission" date="2010-01" db="EMBL/GenBank/DDBJ databases">
        <title>The complete genome of Conexibacter woesei DSM 14684.</title>
        <authorList>
            <consortium name="US DOE Joint Genome Institute (JGI-PGF)"/>
            <person name="Lucas S."/>
            <person name="Copeland A."/>
            <person name="Lapidus A."/>
            <person name="Glavina del Rio T."/>
            <person name="Dalin E."/>
            <person name="Tice H."/>
            <person name="Bruce D."/>
            <person name="Goodwin L."/>
            <person name="Pitluck S."/>
            <person name="Kyrpides N."/>
            <person name="Mavromatis K."/>
            <person name="Ivanova N."/>
            <person name="Mikhailova N."/>
            <person name="Chertkov O."/>
            <person name="Brettin T."/>
            <person name="Detter J.C."/>
            <person name="Han C."/>
            <person name="Larimer F."/>
            <person name="Land M."/>
            <person name="Hauser L."/>
            <person name="Markowitz V."/>
            <person name="Cheng J.-F."/>
            <person name="Hugenholtz P."/>
            <person name="Woyke T."/>
            <person name="Wu D."/>
            <person name="Pukall R."/>
            <person name="Steenblock K."/>
            <person name="Schneider S."/>
            <person name="Klenk H.-P."/>
            <person name="Eisen J.A."/>
        </authorList>
    </citation>
    <scope>NUCLEOTIDE SEQUENCE [LARGE SCALE GENOMIC DNA]</scope>
    <source>
        <strain evidence="15">DSM 14684 / CIP 108061 / JCM 11494 / NBRC 100937 / ID131577</strain>
    </source>
</reference>
<name>D3F7P1_CONWI</name>
<dbReference type="InterPro" id="IPR027256">
    <property type="entry name" value="P-typ_ATPase_IB"/>
</dbReference>
<dbReference type="GO" id="GO:0016887">
    <property type="term" value="F:ATP hydrolysis activity"/>
    <property type="evidence" value="ECO:0007669"/>
    <property type="project" value="InterPro"/>
</dbReference>
<feature type="transmembrane region" description="Helical" evidence="12">
    <location>
        <begin position="224"/>
        <end position="251"/>
    </location>
</feature>
<evidence type="ECO:0000256" key="11">
    <source>
        <dbReference type="ARBA" id="ARBA00023136"/>
    </source>
</evidence>
<dbReference type="SUPFAM" id="SSF81665">
    <property type="entry name" value="Calcium ATPase, transmembrane domain M"/>
    <property type="match status" value="1"/>
</dbReference>